<proteinExistence type="predicted"/>
<accession>R7T652</accession>
<keyword evidence="1" id="KW-1133">Transmembrane helix</keyword>
<evidence type="ECO:0000313" key="3">
    <source>
        <dbReference type="EMBL" id="ELU07607.1"/>
    </source>
</evidence>
<reference evidence="5" key="1">
    <citation type="submission" date="2012-12" db="EMBL/GenBank/DDBJ databases">
        <authorList>
            <person name="Hellsten U."/>
            <person name="Grimwood J."/>
            <person name="Chapman J.A."/>
            <person name="Shapiro H."/>
            <person name="Aerts A."/>
            <person name="Otillar R.P."/>
            <person name="Terry A.Y."/>
            <person name="Boore J.L."/>
            <person name="Simakov O."/>
            <person name="Marletaz F."/>
            <person name="Cho S.-J."/>
            <person name="Edsinger-Gonzales E."/>
            <person name="Havlak P."/>
            <person name="Kuo D.-H."/>
            <person name="Larsson T."/>
            <person name="Lv J."/>
            <person name="Arendt D."/>
            <person name="Savage R."/>
            <person name="Osoegawa K."/>
            <person name="de Jong P."/>
            <person name="Lindberg D.R."/>
            <person name="Seaver E.C."/>
            <person name="Weisblat D.A."/>
            <person name="Putnam N.H."/>
            <person name="Grigoriev I.V."/>
            <person name="Rokhsar D.S."/>
        </authorList>
    </citation>
    <scope>NUCLEOTIDE SEQUENCE</scope>
    <source>
        <strain evidence="5">I ESC-2004</strain>
    </source>
</reference>
<protein>
    <submittedName>
        <fullName evidence="2 4">Uncharacterized protein</fullName>
    </submittedName>
</protein>
<dbReference type="EnsemblMetazoa" id="CapteT199225">
    <property type="protein sequence ID" value="CapteP199225"/>
    <property type="gene ID" value="CapteG199225"/>
</dbReference>
<feature type="transmembrane region" description="Helical" evidence="1">
    <location>
        <begin position="53"/>
        <end position="78"/>
    </location>
</feature>
<dbReference type="EMBL" id="AMQN01042875">
    <property type="status" value="NOT_ANNOTATED_CDS"/>
    <property type="molecule type" value="Genomic_DNA"/>
</dbReference>
<organism evidence="2">
    <name type="scientific">Capitella teleta</name>
    <name type="common">Polychaete worm</name>
    <dbReference type="NCBI Taxonomy" id="283909"/>
    <lineage>
        <taxon>Eukaryota</taxon>
        <taxon>Metazoa</taxon>
        <taxon>Spiralia</taxon>
        <taxon>Lophotrochozoa</taxon>
        <taxon>Annelida</taxon>
        <taxon>Polychaeta</taxon>
        <taxon>Sedentaria</taxon>
        <taxon>Scolecida</taxon>
        <taxon>Capitellidae</taxon>
        <taxon>Capitella</taxon>
    </lineage>
</organism>
<keyword evidence="1" id="KW-0812">Transmembrane</keyword>
<name>R7T652_CAPTE</name>
<sequence length="150" mass="17131">MPHDPRTAYVYRYQRAPHPDGVPSRGVRSGRSHHQQQLAEDYYYFNSRRKSSWYFCVSIPFMVLGSIFYFAGGFLFVAAYNGFYPVLKIPLKPMEVTIFRWVGPFLFFLGLIVFIISYASCCKGVKCGKPGPSPQQSIIGAERNARTARL</sequence>
<evidence type="ECO:0000313" key="5">
    <source>
        <dbReference type="Proteomes" id="UP000014760"/>
    </source>
</evidence>
<dbReference type="HOGENOM" id="CLU_1742302_0_0_1"/>
<evidence type="ECO:0000313" key="4">
    <source>
        <dbReference type="EnsemblMetazoa" id="CapteP190584"/>
    </source>
</evidence>
<dbReference type="Proteomes" id="UP000014760">
    <property type="component" value="Unassembled WGS sequence"/>
</dbReference>
<keyword evidence="1" id="KW-0472">Membrane</keyword>
<dbReference type="EMBL" id="KB311652">
    <property type="protein sequence ID" value="ELT88870.1"/>
    <property type="molecule type" value="Genomic_DNA"/>
</dbReference>
<evidence type="ECO:0000313" key="2">
    <source>
        <dbReference type="EMBL" id="ELT88870.1"/>
    </source>
</evidence>
<feature type="transmembrane region" description="Helical" evidence="1">
    <location>
        <begin position="98"/>
        <end position="119"/>
    </location>
</feature>
<dbReference type="EMBL" id="KB299745">
    <property type="protein sequence ID" value="ELU07607.1"/>
    <property type="molecule type" value="Genomic_DNA"/>
</dbReference>
<dbReference type="EnsemblMetazoa" id="CapteT190584">
    <property type="protein sequence ID" value="CapteP190584"/>
    <property type="gene ID" value="CapteG190584"/>
</dbReference>
<reference evidence="2 5" key="2">
    <citation type="journal article" date="2013" name="Nature">
        <title>Insights into bilaterian evolution from three spiralian genomes.</title>
        <authorList>
            <person name="Simakov O."/>
            <person name="Marletaz F."/>
            <person name="Cho S.J."/>
            <person name="Edsinger-Gonzales E."/>
            <person name="Havlak P."/>
            <person name="Hellsten U."/>
            <person name="Kuo D.H."/>
            <person name="Larsson T."/>
            <person name="Lv J."/>
            <person name="Arendt D."/>
            <person name="Savage R."/>
            <person name="Osoegawa K."/>
            <person name="de Jong P."/>
            <person name="Grimwood J."/>
            <person name="Chapman J.A."/>
            <person name="Shapiro H."/>
            <person name="Aerts A."/>
            <person name="Otillar R.P."/>
            <person name="Terry A.Y."/>
            <person name="Boore J.L."/>
            <person name="Grigoriev I.V."/>
            <person name="Lindberg D.R."/>
            <person name="Seaver E.C."/>
            <person name="Weisblat D.A."/>
            <person name="Putnam N.H."/>
            <person name="Rokhsar D.S."/>
        </authorList>
    </citation>
    <scope>NUCLEOTIDE SEQUENCE</scope>
    <source>
        <strain evidence="2 5">I ESC-2004</strain>
    </source>
</reference>
<dbReference type="AlphaFoldDB" id="R7T652"/>
<keyword evidence="5" id="KW-1185">Reference proteome</keyword>
<dbReference type="EMBL" id="AMQN01015142">
    <property type="status" value="NOT_ANNOTATED_CDS"/>
    <property type="molecule type" value="Genomic_DNA"/>
</dbReference>
<reference evidence="4" key="3">
    <citation type="submission" date="2015-06" db="UniProtKB">
        <authorList>
            <consortium name="EnsemblMetazoa"/>
        </authorList>
    </citation>
    <scope>IDENTIFICATION</scope>
</reference>
<gene>
    <name evidence="3" type="ORF">CAPTEDRAFT_190584</name>
    <name evidence="2" type="ORF">CAPTEDRAFT_199225</name>
</gene>
<evidence type="ECO:0000256" key="1">
    <source>
        <dbReference type="SAM" id="Phobius"/>
    </source>
</evidence>